<gene>
    <name evidence="4" type="ORF">JX265_012533</name>
    <name evidence="3" type="ORF">JX265_012836</name>
</gene>
<evidence type="ECO:0000313" key="3">
    <source>
        <dbReference type="EMBL" id="KAI1852947.1"/>
    </source>
</evidence>
<dbReference type="PANTHER" id="PTHR10900">
    <property type="entry name" value="PERIOSTIN-RELATED"/>
    <property type="match status" value="1"/>
</dbReference>
<reference evidence="3" key="1">
    <citation type="submission" date="2021-03" db="EMBL/GenBank/DDBJ databases">
        <title>Revisited historic fungal species revealed as producer of novel bioactive compounds through whole genome sequencing and comparative genomics.</title>
        <authorList>
            <person name="Vignolle G.A."/>
            <person name="Hochenegger N."/>
            <person name="Mach R.L."/>
            <person name="Mach-Aigner A.R."/>
            <person name="Javad Rahimi M."/>
            <person name="Salim K.A."/>
            <person name="Chan C.M."/>
            <person name="Lim L.B.L."/>
            <person name="Cai F."/>
            <person name="Druzhinina I.S."/>
            <person name="U'Ren J.M."/>
            <person name="Derntl C."/>
        </authorList>
    </citation>
    <scope>NUCLEOTIDE SEQUENCE</scope>
    <source>
        <strain evidence="3">TUCIM 5799</strain>
    </source>
</reference>
<evidence type="ECO:0000259" key="2">
    <source>
        <dbReference type="PROSITE" id="PS50213"/>
    </source>
</evidence>
<name>A0A9P9W9W7_9PEZI</name>
<evidence type="ECO:0000313" key="4">
    <source>
        <dbReference type="EMBL" id="KAI1854364.1"/>
    </source>
</evidence>
<protein>
    <recommendedName>
        <fullName evidence="2">FAS1 domain-containing protein</fullName>
    </recommendedName>
</protein>
<dbReference type="InterPro" id="IPR036378">
    <property type="entry name" value="FAS1_dom_sf"/>
</dbReference>
<dbReference type="SMART" id="SM00554">
    <property type="entry name" value="FAS1"/>
    <property type="match status" value="2"/>
</dbReference>
<dbReference type="Gene3D" id="2.30.180.10">
    <property type="entry name" value="FAS1 domain"/>
    <property type="match status" value="2"/>
</dbReference>
<proteinExistence type="predicted"/>
<dbReference type="Pfam" id="PF02469">
    <property type="entry name" value="Fasciclin"/>
    <property type="match status" value="2"/>
</dbReference>
<dbReference type="AlphaFoldDB" id="A0A9P9W9W7"/>
<dbReference type="EMBL" id="JAFIMR010000059">
    <property type="protein sequence ID" value="KAI1852947.1"/>
    <property type="molecule type" value="Genomic_DNA"/>
</dbReference>
<sequence length="454" mass="50429">MKYTAILPFVVAATTAFVIPDEVTAQKLALNPEPHHDEKSWWDGIPSLDDVRSSVEDTFSDAVDAFESGAQSFLDSLPEIDFEIPDFLPESWEVERPGRGRKGHHGRHGHHGATNLTIYQAIHESKYSTKFAKLVDEYPDIVKALNTTKHNVTAFVPTDKAFEKIPDHHKKPSKEFIEKVLEYHIVPGLYPAGRVLISHTLPTFVKEDSLGGKAQRLRVSVGLFGLRVNFYSKVVVANIFAANGVIHGVESILVPPPPAGRIISLFPQKFSTLILAAEKSGLSKEVHGHKTTGSTVFAPTNWAFQKLGPHANAFLFNTEKGLGYLKALLKYHIVANETLYSDAYYGKDGRTEVDTSAAQFHVDLPTLLDEKNLSIDVARWGGFISIKINGFTRVSIQDGIAKDGVIQVVDSVLIPPHEHHGEYIDGDEIEVEDLIERLEPYVENKKEQSLWGEL</sequence>
<keyword evidence="1" id="KW-0732">Signal</keyword>
<feature type="domain" description="FAS1" evidence="2">
    <location>
        <begin position="115"/>
        <end position="253"/>
    </location>
</feature>
<keyword evidence="5" id="KW-1185">Reference proteome</keyword>
<feature type="signal peptide" evidence="1">
    <location>
        <begin position="1"/>
        <end position="25"/>
    </location>
</feature>
<dbReference type="PANTHER" id="PTHR10900:SF125">
    <property type="entry name" value="FAS1 DOMAIN-CONTAINING PROTEIN YLR001C"/>
    <property type="match status" value="1"/>
</dbReference>
<accession>A0A9P9W9W7</accession>
<evidence type="ECO:0000313" key="5">
    <source>
        <dbReference type="Proteomes" id="UP000829685"/>
    </source>
</evidence>
<organism evidence="3 5">
    <name type="scientific">Neoarthrinium moseri</name>
    <dbReference type="NCBI Taxonomy" id="1658444"/>
    <lineage>
        <taxon>Eukaryota</taxon>
        <taxon>Fungi</taxon>
        <taxon>Dikarya</taxon>
        <taxon>Ascomycota</taxon>
        <taxon>Pezizomycotina</taxon>
        <taxon>Sordariomycetes</taxon>
        <taxon>Xylariomycetidae</taxon>
        <taxon>Amphisphaeriales</taxon>
        <taxon>Apiosporaceae</taxon>
        <taxon>Neoarthrinium</taxon>
    </lineage>
</organism>
<feature type="chain" id="PRO_5040653999" description="FAS1 domain-containing protein" evidence="1">
    <location>
        <begin position="26"/>
        <end position="454"/>
    </location>
</feature>
<dbReference type="Proteomes" id="UP000829685">
    <property type="component" value="Unassembled WGS sequence"/>
</dbReference>
<feature type="domain" description="FAS1" evidence="2">
    <location>
        <begin position="246"/>
        <end position="413"/>
    </location>
</feature>
<dbReference type="SUPFAM" id="SSF82153">
    <property type="entry name" value="FAS1 domain"/>
    <property type="match status" value="2"/>
</dbReference>
<comment type="caution">
    <text evidence="3">The sequence shown here is derived from an EMBL/GenBank/DDBJ whole genome shotgun (WGS) entry which is preliminary data.</text>
</comment>
<dbReference type="EMBL" id="JAFIMR010000054">
    <property type="protein sequence ID" value="KAI1854364.1"/>
    <property type="molecule type" value="Genomic_DNA"/>
</dbReference>
<evidence type="ECO:0000256" key="1">
    <source>
        <dbReference type="SAM" id="SignalP"/>
    </source>
</evidence>
<dbReference type="InterPro" id="IPR050904">
    <property type="entry name" value="Adhesion/Biosynth-related"/>
</dbReference>
<dbReference type="InterPro" id="IPR000782">
    <property type="entry name" value="FAS1_domain"/>
</dbReference>
<dbReference type="PROSITE" id="PS50213">
    <property type="entry name" value="FAS1"/>
    <property type="match status" value="2"/>
</dbReference>